<evidence type="ECO:0000313" key="2">
    <source>
        <dbReference type="Proteomes" id="UP000647836"/>
    </source>
</evidence>
<protein>
    <recommendedName>
        <fullName evidence="3">Transposase</fullName>
    </recommendedName>
</protein>
<organism evidence="1 2">
    <name type="scientific">Nostoc cf. edaphicum LEGE 07299</name>
    <dbReference type="NCBI Taxonomy" id="2777974"/>
    <lineage>
        <taxon>Bacteria</taxon>
        <taxon>Bacillati</taxon>
        <taxon>Cyanobacteriota</taxon>
        <taxon>Cyanophyceae</taxon>
        <taxon>Nostocales</taxon>
        <taxon>Nostocaceae</taxon>
        <taxon>Nostoc</taxon>
    </lineage>
</organism>
<dbReference type="EMBL" id="JADEXF010000296">
    <property type="protein sequence ID" value="MBE9105443.1"/>
    <property type="molecule type" value="Genomic_DNA"/>
</dbReference>
<reference evidence="1 2" key="1">
    <citation type="submission" date="2020-10" db="EMBL/GenBank/DDBJ databases">
        <authorList>
            <person name="Castelo-Branco R."/>
            <person name="Eusebio N."/>
            <person name="Adriana R."/>
            <person name="Vieira A."/>
            <person name="Brugerolle De Fraissinette N."/>
            <person name="Rezende De Castro R."/>
            <person name="Schneider M.P."/>
            <person name="Vasconcelos V."/>
            <person name="Leao P.N."/>
        </authorList>
    </citation>
    <scope>NUCLEOTIDE SEQUENCE [LARGE SCALE GENOMIC DNA]</scope>
    <source>
        <strain evidence="1 2">LEGE 07299</strain>
    </source>
</reference>
<dbReference type="RefSeq" id="WP_194043618.1">
    <property type="nucleotide sequence ID" value="NZ_JADEXF010000296.1"/>
</dbReference>
<evidence type="ECO:0000313" key="1">
    <source>
        <dbReference type="EMBL" id="MBE9105443.1"/>
    </source>
</evidence>
<dbReference type="Proteomes" id="UP000647836">
    <property type="component" value="Unassembled WGS sequence"/>
</dbReference>
<proteinExistence type="predicted"/>
<keyword evidence="2" id="KW-1185">Reference proteome</keyword>
<name>A0ABR9TYD0_9NOSO</name>
<comment type="caution">
    <text evidence="1">The sequence shown here is derived from an EMBL/GenBank/DDBJ whole genome shotgun (WGS) entry which is preliminary data.</text>
</comment>
<sequence length="56" mass="6637">MISWIIWFSFLAIALKFVKICQDETRDANRYNRIPFFSRLLLLSVSQDSDRTGHTD</sequence>
<evidence type="ECO:0008006" key="3">
    <source>
        <dbReference type="Google" id="ProtNLM"/>
    </source>
</evidence>
<gene>
    <name evidence="1" type="ORF">IQ229_10970</name>
</gene>
<accession>A0ABR9TYD0</accession>